<feature type="compositionally biased region" description="Low complexity" evidence="1">
    <location>
        <begin position="24"/>
        <end position="58"/>
    </location>
</feature>
<reference evidence="3 4" key="1">
    <citation type="submission" date="2020-09" db="EMBL/GenBank/DDBJ databases">
        <title>Complete genome sequence of altererythrobacter flavus SS-21NJ, isolated from Dongying oil sludge in Shandong province.</title>
        <authorList>
            <person name="Sun S."/>
            <person name="Zhang Z."/>
        </authorList>
    </citation>
    <scope>NUCLEOTIDE SEQUENCE [LARGE SCALE GENOMIC DNA]</scope>
    <source>
        <strain evidence="3 4">SS-21NJ</strain>
    </source>
</reference>
<keyword evidence="4" id="KW-1185">Reference proteome</keyword>
<accession>A0ABX7KAA0</accession>
<name>A0ABX7KAA0_9SPHN</name>
<dbReference type="RefSeq" id="WP_205441870.1">
    <property type="nucleotide sequence ID" value="NZ_CP061510.1"/>
</dbReference>
<feature type="region of interest" description="Disordered" evidence="1">
    <location>
        <begin position="24"/>
        <end position="65"/>
    </location>
</feature>
<sequence length="209" mass="21530">MKTSTLIAPFASLALLAGCSQSDQSAASSEGAGASASSAPAAAASEALPTASEAAAQSETQPATAMPVAANTLRLEGLGDLTIGKPVPKGSDFAMRGAQASDTCLIYTSPEYPDAYAIVEDGQVRRITVARGSKVRLVEGIGPGDSEARVLRDFPGFKASPHEYVEAPAKYLTQPGNDPRMRFEIGADRTVDAIHVGLMPQLAYTEGCA</sequence>
<organism evidence="3 4">
    <name type="scientific">Tsuneonella flava</name>
    <dbReference type="NCBI Taxonomy" id="2055955"/>
    <lineage>
        <taxon>Bacteria</taxon>
        <taxon>Pseudomonadati</taxon>
        <taxon>Pseudomonadota</taxon>
        <taxon>Alphaproteobacteria</taxon>
        <taxon>Sphingomonadales</taxon>
        <taxon>Erythrobacteraceae</taxon>
        <taxon>Tsuneonella</taxon>
    </lineage>
</organism>
<evidence type="ECO:0000313" key="3">
    <source>
        <dbReference type="EMBL" id="QSB44457.1"/>
    </source>
</evidence>
<feature type="chain" id="PRO_5046837860" evidence="2">
    <location>
        <begin position="18"/>
        <end position="209"/>
    </location>
</feature>
<proteinExistence type="predicted"/>
<evidence type="ECO:0000256" key="1">
    <source>
        <dbReference type="SAM" id="MobiDB-lite"/>
    </source>
</evidence>
<dbReference type="EMBL" id="CP061510">
    <property type="protein sequence ID" value="QSB44457.1"/>
    <property type="molecule type" value="Genomic_DNA"/>
</dbReference>
<protein>
    <submittedName>
        <fullName evidence="3">Uncharacterized protein</fullName>
    </submittedName>
</protein>
<feature type="signal peptide" evidence="2">
    <location>
        <begin position="1"/>
        <end position="17"/>
    </location>
</feature>
<dbReference type="PROSITE" id="PS51257">
    <property type="entry name" value="PROKAR_LIPOPROTEIN"/>
    <property type="match status" value="1"/>
</dbReference>
<dbReference type="Proteomes" id="UP000663637">
    <property type="component" value="Chromosome"/>
</dbReference>
<evidence type="ECO:0000256" key="2">
    <source>
        <dbReference type="SAM" id="SignalP"/>
    </source>
</evidence>
<evidence type="ECO:0000313" key="4">
    <source>
        <dbReference type="Proteomes" id="UP000663637"/>
    </source>
</evidence>
<keyword evidence="2" id="KW-0732">Signal</keyword>
<gene>
    <name evidence="3" type="ORF">IDJ81_14335</name>
</gene>